<sequence length="90" mass="9765">MTDEESAQAATPLTGRDPIPGALLPVWPARGAFLVAIGVGIFAGRWLWLDSGFAAWQNWLLSICLLPLLVLLLSEGLGRLVFQIHLKGRT</sequence>
<dbReference type="AlphaFoldDB" id="A0A075GBJ1"/>
<evidence type="ECO:0000256" key="1">
    <source>
        <dbReference type="SAM" id="MobiDB-lite"/>
    </source>
</evidence>
<accession>A0A075GBJ1</accession>
<reference evidence="3" key="1">
    <citation type="journal article" date="2014" name="Genome Biol. Evol.">
        <title>Pangenome evidence for extensive interdomain horizontal transfer affecting lineage core and shell genes in uncultured planktonic thaumarchaeota and euryarchaeota.</title>
        <authorList>
            <person name="Deschamps P."/>
            <person name="Zivanovic Y."/>
            <person name="Moreira D."/>
            <person name="Rodriguez-Valera F."/>
            <person name="Lopez-Garcia P."/>
        </authorList>
    </citation>
    <scope>NUCLEOTIDE SEQUENCE</scope>
</reference>
<evidence type="ECO:0000256" key="2">
    <source>
        <dbReference type="SAM" id="Phobius"/>
    </source>
</evidence>
<name>A0A075GBJ1_9EURY</name>
<dbReference type="EMBL" id="KF900561">
    <property type="protein sequence ID" value="AIE99361.1"/>
    <property type="molecule type" value="Genomic_DNA"/>
</dbReference>
<keyword evidence="2" id="KW-0812">Transmembrane</keyword>
<organism evidence="3">
    <name type="scientific">uncultured marine group II/III euryarchaeote KM3_109_G01</name>
    <dbReference type="NCBI Taxonomy" id="1457850"/>
    <lineage>
        <taxon>Archaea</taxon>
        <taxon>Methanobacteriati</taxon>
        <taxon>Methanobacteriota</taxon>
        <taxon>environmental samples</taxon>
    </lineage>
</organism>
<keyword evidence="2" id="KW-1133">Transmembrane helix</keyword>
<feature type="transmembrane region" description="Helical" evidence="2">
    <location>
        <begin position="31"/>
        <end position="48"/>
    </location>
</feature>
<feature type="transmembrane region" description="Helical" evidence="2">
    <location>
        <begin position="60"/>
        <end position="82"/>
    </location>
</feature>
<evidence type="ECO:0000313" key="3">
    <source>
        <dbReference type="EMBL" id="AIE99361.1"/>
    </source>
</evidence>
<feature type="region of interest" description="Disordered" evidence="1">
    <location>
        <begin position="1"/>
        <end position="20"/>
    </location>
</feature>
<protein>
    <submittedName>
        <fullName evidence="3">Uncharacterized protein</fullName>
    </submittedName>
</protein>
<proteinExistence type="predicted"/>
<keyword evidence="2" id="KW-0472">Membrane</keyword>